<evidence type="ECO:0000313" key="2">
    <source>
        <dbReference type="Proteomes" id="UP001152484"/>
    </source>
</evidence>
<dbReference type="EMBL" id="CAMAPE010000038">
    <property type="protein sequence ID" value="CAH9101503.1"/>
    <property type="molecule type" value="Genomic_DNA"/>
</dbReference>
<gene>
    <name evidence="1" type="ORF">CEURO_LOCUS15411</name>
</gene>
<proteinExistence type="predicted"/>
<accession>A0A9P1EG11</accession>
<dbReference type="OrthoDB" id="1751374at2759"/>
<keyword evidence="2" id="KW-1185">Reference proteome</keyword>
<comment type="caution">
    <text evidence="1">The sequence shown here is derived from an EMBL/GenBank/DDBJ whole genome shotgun (WGS) entry which is preliminary data.</text>
</comment>
<dbReference type="Proteomes" id="UP001152484">
    <property type="component" value="Unassembled WGS sequence"/>
</dbReference>
<sequence length="155" mass="17397">MVPSKMAADVILQYRELEEDVSCIEAGLMDLPPLPLLQVVSLRLSHLIIGEIAAADSMPMDVLSPPMGRGRRLTGRMSKKGRRAFLGRRKSTDASDENFFESLDNDDSMNEEDHSGILHNAAYDYSESETDQHDGLNGGEQFLFCRQFFKIFEVP</sequence>
<evidence type="ECO:0000313" key="1">
    <source>
        <dbReference type="EMBL" id="CAH9101503.1"/>
    </source>
</evidence>
<protein>
    <submittedName>
        <fullName evidence="1">Uncharacterized protein</fullName>
    </submittedName>
</protein>
<name>A0A9P1EG11_CUSEU</name>
<dbReference type="AlphaFoldDB" id="A0A9P1EG11"/>
<organism evidence="1 2">
    <name type="scientific">Cuscuta europaea</name>
    <name type="common">European dodder</name>
    <dbReference type="NCBI Taxonomy" id="41803"/>
    <lineage>
        <taxon>Eukaryota</taxon>
        <taxon>Viridiplantae</taxon>
        <taxon>Streptophyta</taxon>
        <taxon>Embryophyta</taxon>
        <taxon>Tracheophyta</taxon>
        <taxon>Spermatophyta</taxon>
        <taxon>Magnoliopsida</taxon>
        <taxon>eudicotyledons</taxon>
        <taxon>Gunneridae</taxon>
        <taxon>Pentapetalae</taxon>
        <taxon>asterids</taxon>
        <taxon>lamiids</taxon>
        <taxon>Solanales</taxon>
        <taxon>Convolvulaceae</taxon>
        <taxon>Cuscuteae</taxon>
        <taxon>Cuscuta</taxon>
        <taxon>Cuscuta subgen. Cuscuta</taxon>
    </lineage>
</organism>
<reference evidence="1" key="1">
    <citation type="submission" date="2022-07" db="EMBL/GenBank/DDBJ databases">
        <authorList>
            <person name="Macas J."/>
            <person name="Novak P."/>
            <person name="Neumann P."/>
        </authorList>
    </citation>
    <scope>NUCLEOTIDE SEQUENCE</scope>
</reference>